<feature type="transmembrane region" description="Helical" evidence="8">
    <location>
        <begin position="389"/>
        <end position="407"/>
    </location>
</feature>
<feature type="transmembrane region" description="Helical" evidence="8">
    <location>
        <begin position="479"/>
        <end position="499"/>
    </location>
</feature>
<feature type="transmembrane region" description="Helical" evidence="8">
    <location>
        <begin position="12"/>
        <end position="28"/>
    </location>
</feature>
<dbReference type="NCBIfam" id="TIGR01625">
    <property type="entry name" value="YidE_YbjL_dupl"/>
    <property type="match status" value="1"/>
</dbReference>
<dbReference type="PANTHER" id="PTHR30445">
    <property type="entry name" value="K(+)_H(+) ANTIPORTER SUBUNIT KHTT"/>
    <property type="match status" value="1"/>
</dbReference>
<feature type="transmembrane region" description="Helical" evidence="8">
    <location>
        <begin position="35"/>
        <end position="54"/>
    </location>
</feature>
<dbReference type="Pfam" id="PF06826">
    <property type="entry name" value="Asp-Al_Ex"/>
    <property type="match status" value="2"/>
</dbReference>
<dbReference type="PANTHER" id="PTHR30445:SF9">
    <property type="match status" value="1"/>
</dbReference>
<gene>
    <name evidence="10" type="primary">aspT</name>
    <name evidence="10" type="ORF">JMJ54_09425</name>
</gene>
<dbReference type="InterPro" id="IPR022457">
    <property type="entry name" value="Asp_Ala_antiprt"/>
</dbReference>
<dbReference type="InterPro" id="IPR050144">
    <property type="entry name" value="AAE_transporter"/>
</dbReference>
<protein>
    <submittedName>
        <fullName evidence="10">Aspartate-alanine antiporter</fullName>
    </submittedName>
</protein>
<evidence type="ECO:0000256" key="1">
    <source>
        <dbReference type="ARBA" id="ARBA00004651"/>
    </source>
</evidence>
<evidence type="ECO:0000256" key="8">
    <source>
        <dbReference type="SAM" id="Phobius"/>
    </source>
</evidence>
<keyword evidence="4" id="KW-1003">Cell membrane</keyword>
<evidence type="ECO:0000256" key="2">
    <source>
        <dbReference type="ARBA" id="ARBA00009854"/>
    </source>
</evidence>
<reference evidence="10 11" key="1">
    <citation type="submission" date="2021-01" db="EMBL/GenBank/DDBJ databases">
        <title>Draft Genome Sequence and Polyhydroxyalkanoate Biosynthetic Potential of Jeongeupia naejangsanensis Type Strain DSM 24253.</title>
        <authorList>
            <person name="Turrini P."/>
            <person name="Artuso I."/>
            <person name="Lugli G.A."/>
            <person name="Frangipani E."/>
            <person name="Ventura M."/>
            <person name="Visca P."/>
        </authorList>
    </citation>
    <scope>NUCLEOTIDE SEQUENCE [LARGE SCALE GENOMIC DNA]</scope>
    <source>
        <strain evidence="10 11">DSM 24253</strain>
    </source>
</reference>
<dbReference type="NCBIfam" id="TIGR03802">
    <property type="entry name" value="Asp_Ala_antiprt"/>
    <property type="match status" value="1"/>
</dbReference>
<dbReference type="SUPFAM" id="SSF116726">
    <property type="entry name" value="TrkA C-terminal domain-like"/>
    <property type="match status" value="2"/>
</dbReference>
<dbReference type="Pfam" id="PF02080">
    <property type="entry name" value="TrkA_C"/>
    <property type="match status" value="1"/>
</dbReference>
<accession>A0ABS2BKD9</accession>
<feature type="transmembrane region" description="Helical" evidence="8">
    <location>
        <begin position="60"/>
        <end position="79"/>
    </location>
</feature>
<comment type="caution">
    <text evidence="10">The sequence shown here is derived from an EMBL/GenBank/DDBJ whole genome shotgun (WGS) entry which is preliminary data.</text>
</comment>
<evidence type="ECO:0000256" key="6">
    <source>
        <dbReference type="ARBA" id="ARBA00022989"/>
    </source>
</evidence>
<proteinExistence type="inferred from homology"/>
<evidence type="ECO:0000259" key="9">
    <source>
        <dbReference type="PROSITE" id="PS51202"/>
    </source>
</evidence>
<keyword evidence="11" id="KW-1185">Reference proteome</keyword>
<feature type="transmembrane region" description="Helical" evidence="8">
    <location>
        <begin position="413"/>
        <end position="432"/>
    </location>
</feature>
<comment type="subcellular location">
    <subcellularLocation>
        <location evidence="1">Cell membrane</location>
        <topology evidence="1">Multi-pass membrane protein</topology>
    </subcellularLocation>
</comment>
<sequence length="569" mass="59262">MPETLSVLLQQNPAIALFLALTAGYAFGRVRFGPIQLGGVCGTLLAALLIGNFVEVQPAAGIKSLFFALFIFALGYAGGPQFFANLNAKGLRLGLLCAVEVAAVLALVMGATWLFGLDQGTAAGLMAGAATESAVVGTASDAVSKLPLAPDLIQKLQANVVTAYSITYVFGLIAIVIATSQLFPLLLKINLRKDAEALLQQMGGLNNDDDGADLQAAPEVVGRIYRIDAAAGKQVADIEAGVDGKASIERVRRHGKLIDATPELVLLQGDAVLLTGQRDSVLACSHLLGPEVAHVAGLDFAVEIEDIVFNRRDLANRALGELRREFRRTGISDGVHLLEIRRLGEPLPLLPDLRLQPGDVVRLQGSPRDIARVSAHIGQRIDKSDETDFTYAGLGIVLGILVGALGIKIGGVNFSLGTGGGALLSGLLFGWFQALRPGVGHIPASAIELMKDLGLAMFIACVGLSSGPQAMALVKSYGIALPITGVLIALVPATLSLLLGRFILKLDSPVLLGAIAGQQCSTPALSAVVNAAGNTTPLLGYTITYAISNIVLPLMGPLIIFLAGQIVVH</sequence>
<keyword evidence="6 8" id="KW-1133">Transmembrane helix</keyword>
<feature type="transmembrane region" description="Helical" evidence="8">
    <location>
        <begin position="538"/>
        <end position="563"/>
    </location>
</feature>
<dbReference type="InterPro" id="IPR006512">
    <property type="entry name" value="YidE_YbjL"/>
</dbReference>
<evidence type="ECO:0000256" key="5">
    <source>
        <dbReference type="ARBA" id="ARBA00022692"/>
    </source>
</evidence>
<keyword evidence="7 8" id="KW-0472">Membrane</keyword>
<dbReference type="EMBL" id="JAESND010000003">
    <property type="protein sequence ID" value="MBM3116053.1"/>
    <property type="molecule type" value="Genomic_DNA"/>
</dbReference>
<evidence type="ECO:0000313" key="10">
    <source>
        <dbReference type="EMBL" id="MBM3116053.1"/>
    </source>
</evidence>
<evidence type="ECO:0000256" key="7">
    <source>
        <dbReference type="ARBA" id="ARBA00023136"/>
    </source>
</evidence>
<name>A0ABS2BKD9_9NEIS</name>
<keyword evidence="3" id="KW-0813">Transport</keyword>
<organism evidence="10 11">
    <name type="scientific">Jeongeupia naejangsanensis</name>
    <dbReference type="NCBI Taxonomy" id="613195"/>
    <lineage>
        <taxon>Bacteria</taxon>
        <taxon>Pseudomonadati</taxon>
        <taxon>Pseudomonadota</taxon>
        <taxon>Betaproteobacteria</taxon>
        <taxon>Neisseriales</taxon>
        <taxon>Chitinibacteraceae</taxon>
        <taxon>Jeongeupia</taxon>
    </lineage>
</organism>
<dbReference type="Gene3D" id="3.30.70.1450">
    <property type="entry name" value="Regulator of K+ conductance, C-terminal domain"/>
    <property type="match status" value="1"/>
</dbReference>
<dbReference type="RefSeq" id="WP_203538102.1">
    <property type="nucleotide sequence ID" value="NZ_JAESND010000003.1"/>
</dbReference>
<dbReference type="InterPro" id="IPR006037">
    <property type="entry name" value="RCK_C"/>
</dbReference>
<feature type="transmembrane region" description="Helical" evidence="8">
    <location>
        <begin position="166"/>
        <end position="187"/>
    </location>
</feature>
<evidence type="ECO:0000256" key="4">
    <source>
        <dbReference type="ARBA" id="ARBA00022475"/>
    </source>
</evidence>
<dbReference type="InterPro" id="IPR036721">
    <property type="entry name" value="RCK_C_sf"/>
</dbReference>
<keyword evidence="5 8" id="KW-0812">Transmembrane</keyword>
<evidence type="ECO:0000256" key="3">
    <source>
        <dbReference type="ARBA" id="ARBA00022448"/>
    </source>
</evidence>
<feature type="transmembrane region" description="Helical" evidence="8">
    <location>
        <begin position="91"/>
        <end position="116"/>
    </location>
</feature>
<dbReference type="PROSITE" id="PS51202">
    <property type="entry name" value="RCK_C"/>
    <property type="match status" value="1"/>
</dbReference>
<dbReference type="Proteomes" id="UP000809431">
    <property type="component" value="Unassembled WGS sequence"/>
</dbReference>
<comment type="similarity">
    <text evidence="2">Belongs to the AAE transporter (TC 2.A.81) family.</text>
</comment>
<evidence type="ECO:0000313" key="11">
    <source>
        <dbReference type="Proteomes" id="UP000809431"/>
    </source>
</evidence>
<feature type="domain" description="RCK C-terminal" evidence="9">
    <location>
        <begin position="290"/>
        <end position="379"/>
    </location>
</feature>
<feature type="transmembrane region" description="Helical" evidence="8">
    <location>
        <begin position="453"/>
        <end position="473"/>
    </location>
</feature>